<keyword evidence="1" id="KW-0812">Transmembrane</keyword>
<dbReference type="Proteomes" id="UP000283734">
    <property type="component" value="Unassembled WGS sequence"/>
</dbReference>
<dbReference type="RefSeq" id="WP_022985497.1">
    <property type="nucleotide sequence ID" value="NZ_QYYA01000002.1"/>
</dbReference>
<evidence type="ECO:0000256" key="1">
    <source>
        <dbReference type="SAM" id="Phobius"/>
    </source>
</evidence>
<feature type="transmembrane region" description="Helical" evidence="1">
    <location>
        <begin position="145"/>
        <end position="169"/>
    </location>
</feature>
<evidence type="ECO:0000313" key="2">
    <source>
        <dbReference type="EMBL" id="RJG18708.1"/>
    </source>
</evidence>
<comment type="caution">
    <text evidence="2">The sequence shown here is derived from an EMBL/GenBank/DDBJ whole genome shotgun (WGS) entry which is preliminary data.</text>
</comment>
<accession>A0A418Y091</accession>
<feature type="transmembrane region" description="Helical" evidence="1">
    <location>
        <begin position="17"/>
        <end position="37"/>
    </location>
</feature>
<dbReference type="AlphaFoldDB" id="A0A418Y091"/>
<protein>
    <recommendedName>
        <fullName evidence="4">DUF2269 domain-containing protein</fullName>
    </recommendedName>
</protein>
<proteinExistence type="predicted"/>
<sequence>MEELRQLLLPWYLQIKFVHLLFVMIWSFSTAVAYTWYVKSAWLAWQRTPDDPHRLERRNWTMEQFDRGASLEHIAFPIVLATGALMVWLTGWGMDSHWLMVKLAIVIGIFIPVEVFDYWISHFGGSKKQWRLKGDMKRYEKLMQWHWLFFRISTPLVMIFIPMIIYLAVTKPGF</sequence>
<keyword evidence="1" id="KW-0472">Membrane</keyword>
<gene>
    <name evidence="2" type="ORF">D4A39_09640</name>
</gene>
<reference evidence="2 3" key="1">
    <citation type="submission" date="2018-09" db="EMBL/GenBank/DDBJ databases">
        <title>Alcanivorax profundi sp. nov., isolated from 1000 m-depth seawater of the Mariana Trench.</title>
        <authorList>
            <person name="Liu J."/>
        </authorList>
    </citation>
    <scope>NUCLEOTIDE SEQUENCE [LARGE SCALE GENOMIC DNA]</scope>
    <source>
        <strain evidence="2 3">MTEO17</strain>
    </source>
</reference>
<dbReference type="OrthoDB" id="8478445at2"/>
<feature type="transmembrane region" description="Helical" evidence="1">
    <location>
        <begin position="74"/>
        <end position="94"/>
    </location>
</feature>
<evidence type="ECO:0008006" key="4">
    <source>
        <dbReference type="Google" id="ProtNLM"/>
    </source>
</evidence>
<keyword evidence="3" id="KW-1185">Reference proteome</keyword>
<evidence type="ECO:0000313" key="3">
    <source>
        <dbReference type="Proteomes" id="UP000283734"/>
    </source>
</evidence>
<name>A0A418Y091_9GAMM</name>
<dbReference type="EMBL" id="QYYA01000002">
    <property type="protein sequence ID" value="RJG18708.1"/>
    <property type="molecule type" value="Genomic_DNA"/>
</dbReference>
<organism evidence="2 3">
    <name type="scientific">Alcanivorax profundi</name>
    <dbReference type="NCBI Taxonomy" id="2338368"/>
    <lineage>
        <taxon>Bacteria</taxon>
        <taxon>Pseudomonadati</taxon>
        <taxon>Pseudomonadota</taxon>
        <taxon>Gammaproteobacteria</taxon>
        <taxon>Oceanospirillales</taxon>
        <taxon>Alcanivoracaceae</taxon>
        <taxon>Alcanivorax</taxon>
    </lineage>
</organism>
<feature type="transmembrane region" description="Helical" evidence="1">
    <location>
        <begin position="100"/>
        <end position="124"/>
    </location>
</feature>
<keyword evidence="1" id="KW-1133">Transmembrane helix</keyword>